<dbReference type="GeneID" id="93730087"/>
<dbReference type="InterPro" id="IPR001387">
    <property type="entry name" value="Cro/C1-type_HTH"/>
</dbReference>
<dbReference type="InterPro" id="IPR043917">
    <property type="entry name" value="DUF5753"/>
</dbReference>
<dbReference type="SMART" id="SM00530">
    <property type="entry name" value="HTH_XRE"/>
    <property type="match status" value="1"/>
</dbReference>
<dbReference type="Gene3D" id="1.10.260.40">
    <property type="entry name" value="lambda repressor-like DNA-binding domains"/>
    <property type="match status" value="1"/>
</dbReference>
<dbReference type="PROSITE" id="PS50943">
    <property type="entry name" value="HTH_CROC1"/>
    <property type="match status" value="1"/>
</dbReference>
<dbReference type="Pfam" id="PF19054">
    <property type="entry name" value="DUF5753"/>
    <property type="match status" value="1"/>
</dbReference>
<dbReference type="GO" id="GO:0003677">
    <property type="term" value="F:DNA binding"/>
    <property type="evidence" value="ECO:0007669"/>
    <property type="project" value="InterPro"/>
</dbReference>
<protein>
    <submittedName>
        <fullName evidence="1">HTH_3 domain-containing protein</fullName>
    </submittedName>
</protein>
<keyword evidence="2" id="KW-1185">Reference proteome</keyword>
<dbReference type="STRING" id="1901.BB341_11665"/>
<dbReference type="AlphaFoldDB" id="B5GNH3"/>
<name>B5GNH3_STRCL</name>
<dbReference type="InterPro" id="IPR010982">
    <property type="entry name" value="Lambda_DNA-bd_dom_sf"/>
</dbReference>
<accession>B5GNH3</accession>
<reference evidence="1 2" key="1">
    <citation type="journal article" date="2010" name="Genome Biol. Evol.">
        <title>The sequence of a 1.8-mb bacterial linear plasmid reveals a rich evolutionary reservoir of secondary metabolic pathways.</title>
        <authorList>
            <person name="Medema M.H."/>
            <person name="Trefzer A."/>
            <person name="Kovalchuk A."/>
            <person name="van den Berg M."/>
            <person name="Mueller U."/>
            <person name="Heijne W."/>
            <person name="Wu L."/>
            <person name="Alam M.T."/>
            <person name="Ronning C.M."/>
            <person name="Nierman W.C."/>
            <person name="Bovenberg R.A.L."/>
            <person name="Breitling R."/>
            <person name="Takano E."/>
        </authorList>
    </citation>
    <scope>NUCLEOTIDE SEQUENCE [LARGE SCALE GENOMIC DNA]</scope>
    <source>
        <strain evidence="2">ATCC 27064 / DSM 738 / JCM 4710 / NBRC 13307 / NCIMB 12785 / NRRL 3585 / VKM Ac-602</strain>
    </source>
</reference>
<dbReference type="CDD" id="cd00093">
    <property type="entry name" value="HTH_XRE"/>
    <property type="match status" value="1"/>
</dbReference>
<dbReference type="eggNOG" id="COG1476">
    <property type="taxonomic scope" value="Bacteria"/>
</dbReference>
<proteinExistence type="predicted"/>
<dbReference type="SUPFAM" id="SSF47413">
    <property type="entry name" value="lambda repressor-like DNA-binding domains"/>
    <property type="match status" value="1"/>
</dbReference>
<evidence type="ECO:0000313" key="2">
    <source>
        <dbReference type="Proteomes" id="UP000002357"/>
    </source>
</evidence>
<sequence>MSDDSPHAALNPVEQWGIHIREMRTARHLSVRGLGKAVGFSGAYVSNVENGKLVPSPRFAVGCDRVFGTGTLLAEQLVQAIEGDHPTWFVPYLQYERRATEINIYSTLYVPGLLQTPEYAHALYRRGAPRFTAPVIEAKVADRAKRREIFDRVDPPPPVLWAVLHEACLRVAVGNRGVMARQLQRLLEDAERPFMTLQFLPFEAAPATDSPFTLLTFTKGPTVLHAEGPHGARPQEAAKITSAAVKTYERLRAEALGQDESLTRIETIMKGYSS</sequence>
<dbReference type="Pfam" id="PF13560">
    <property type="entry name" value="HTH_31"/>
    <property type="match status" value="1"/>
</dbReference>
<dbReference type="RefSeq" id="WP_003953387.1">
    <property type="nucleotide sequence ID" value="NZ_CM000913.1"/>
</dbReference>
<evidence type="ECO:0000313" key="1">
    <source>
        <dbReference type="EMBL" id="EFG08471.1"/>
    </source>
</evidence>
<organism evidence="1 2">
    <name type="scientific">Streptomyces clavuligerus</name>
    <dbReference type="NCBI Taxonomy" id="1901"/>
    <lineage>
        <taxon>Bacteria</taxon>
        <taxon>Bacillati</taxon>
        <taxon>Actinomycetota</taxon>
        <taxon>Actinomycetes</taxon>
        <taxon>Kitasatosporales</taxon>
        <taxon>Streptomycetaceae</taxon>
        <taxon>Streptomyces</taxon>
    </lineage>
</organism>
<gene>
    <name evidence="1" type="ORF">SCLAV_3400</name>
</gene>
<dbReference type="OrthoDB" id="3669136at2"/>
<dbReference type="Proteomes" id="UP000002357">
    <property type="component" value="Chromosome"/>
</dbReference>
<dbReference type="EMBL" id="CM000913">
    <property type="protein sequence ID" value="EFG08471.1"/>
    <property type="molecule type" value="Genomic_DNA"/>
</dbReference>
<dbReference type="KEGG" id="sclf:BB341_11665"/>